<feature type="domain" description="Enoyl reductase (ER)" evidence="3">
    <location>
        <begin position="8"/>
        <end position="344"/>
    </location>
</feature>
<accession>A0AAE8LXX7</accession>
<dbReference type="SUPFAM" id="SSF51735">
    <property type="entry name" value="NAD(P)-binding Rossmann-fold domains"/>
    <property type="match status" value="1"/>
</dbReference>
<evidence type="ECO:0000313" key="5">
    <source>
        <dbReference type="Proteomes" id="UP001187734"/>
    </source>
</evidence>
<proteinExistence type="inferred from homology"/>
<dbReference type="InterPro" id="IPR013154">
    <property type="entry name" value="ADH-like_N"/>
</dbReference>
<dbReference type="AlphaFoldDB" id="A0AAE8LXX7"/>
<dbReference type="PANTHER" id="PTHR45348">
    <property type="entry name" value="HYPOTHETICAL OXIDOREDUCTASE (EUROFUNG)"/>
    <property type="match status" value="1"/>
</dbReference>
<dbReference type="GO" id="GO:0016651">
    <property type="term" value="F:oxidoreductase activity, acting on NAD(P)H"/>
    <property type="evidence" value="ECO:0007669"/>
    <property type="project" value="InterPro"/>
</dbReference>
<keyword evidence="5" id="KW-1185">Reference proteome</keyword>
<dbReference type="CDD" id="cd08249">
    <property type="entry name" value="enoyl_reductase_like"/>
    <property type="match status" value="1"/>
</dbReference>
<dbReference type="InterPro" id="IPR047122">
    <property type="entry name" value="Trans-enoyl_RdTase-like"/>
</dbReference>
<dbReference type="EMBL" id="ONZP01000009">
    <property type="protein sequence ID" value="SPJ70373.1"/>
    <property type="molecule type" value="Genomic_DNA"/>
</dbReference>
<organism evidence="4 5">
    <name type="scientific">Fusarium torulosum</name>
    <dbReference type="NCBI Taxonomy" id="33205"/>
    <lineage>
        <taxon>Eukaryota</taxon>
        <taxon>Fungi</taxon>
        <taxon>Dikarya</taxon>
        <taxon>Ascomycota</taxon>
        <taxon>Pezizomycotina</taxon>
        <taxon>Sordariomycetes</taxon>
        <taxon>Hypocreomycetidae</taxon>
        <taxon>Hypocreales</taxon>
        <taxon>Nectriaceae</taxon>
        <taxon>Fusarium</taxon>
    </lineage>
</organism>
<dbReference type="SMART" id="SM00829">
    <property type="entry name" value="PKS_ER"/>
    <property type="match status" value="1"/>
</dbReference>
<sequence length="356" mass="37974">MKSAFFDKHLRVEVRDIPIPVPAPGQVLIRTVVSGTNPKDWKYPKLWASDREPSNHGDDIAGYVEAVGDGVVGFHPGDRVAAFHEMSTPHGSFAEYSIAWAKSTFHVPANVSFEEAATIPLAAMTAAIGLYQRLGLPLPWNPATTPLPLIVYGGATAVGSYAIKLAKLSNIHPIISVAGNSTTYVESLLDKTKGDVVIDYRKGNDHVVEEIRKAAGSDIIYALDAVSEKGSITNVGKALAKGGKIATVLTPEMSIHGNEDPGSAEILFTMVGTVHQDTSPTAQAAGAKFGDREFGAVFFHYFGLGLTEAWFKGHPYEVVEGGLDGLENALRVLEEGKLSAKKLVLRIADTKSVGKA</sequence>
<dbReference type="Proteomes" id="UP001187734">
    <property type="component" value="Unassembled WGS sequence"/>
</dbReference>
<dbReference type="Gene3D" id="3.40.50.720">
    <property type="entry name" value="NAD(P)-binding Rossmann-like Domain"/>
    <property type="match status" value="1"/>
</dbReference>
<keyword evidence="2" id="KW-0560">Oxidoreductase</keyword>
<protein>
    <submittedName>
        <fullName evidence="4">Related to NADPH:quinone reductase and related Zn-dependent oxidoreductases</fullName>
    </submittedName>
</protein>
<evidence type="ECO:0000259" key="3">
    <source>
        <dbReference type="SMART" id="SM00829"/>
    </source>
</evidence>
<dbReference type="InterPro" id="IPR036291">
    <property type="entry name" value="NAD(P)-bd_dom_sf"/>
</dbReference>
<comment type="caution">
    <text evidence="4">The sequence shown here is derived from an EMBL/GenBank/DDBJ whole genome shotgun (WGS) entry which is preliminary data.</text>
</comment>
<dbReference type="Pfam" id="PF08240">
    <property type="entry name" value="ADH_N"/>
    <property type="match status" value="1"/>
</dbReference>
<evidence type="ECO:0000256" key="2">
    <source>
        <dbReference type="ARBA" id="ARBA00023002"/>
    </source>
</evidence>
<comment type="similarity">
    <text evidence="1">Belongs to the zinc-containing alcohol dehydrogenase family.</text>
</comment>
<name>A0AAE8LXX7_9HYPO</name>
<gene>
    <name evidence="4" type="ORF">FTOL_00101</name>
</gene>
<dbReference type="Gene3D" id="3.90.180.10">
    <property type="entry name" value="Medium-chain alcohol dehydrogenases, catalytic domain"/>
    <property type="match status" value="1"/>
</dbReference>
<dbReference type="PANTHER" id="PTHR45348:SF5">
    <property type="entry name" value="OXIDOREDUCTASE, PUTATIVE (AFU_ORTHOLOGUE AFUA_8G01420)-RELATED"/>
    <property type="match status" value="1"/>
</dbReference>
<dbReference type="InterPro" id="IPR011032">
    <property type="entry name" value="GroES-like_sf"/>
</dbReference>
<evidence type="ECO:0000256" key="1">
    <source>
        <dbReference type="ARBA" id="ARBA00008072"/>
    </source>
</evidence>
<evidence type="ECO:0000313" key="4">
    <source>
        <dbReference type="EMBL" id="SPJ70373.1"/>
    </source>
</evidence>
<dbReference type="InterPro" id="IPR020843">
    <property type="entry name" value="ER"/>
</dbReference>
<dbReference type="SUPFAM" id="SSF50129">
    <property type="entry name" value="GroES-like"/>
    <property type="match status" value="1"/>
</dbReference>
<reference evidence="4" key="1">
    <citation type="submission" date="2018-03" db="EMBL/GenBank/DDBJ databases">
        <authorList>
            <person name="Guldener U."/>
        </authorList>
    </citation>
    <scope>NUCLEOTIDE SEQUENCE</scope>
</reference>